<keyword evidence="4" id="KW-1185">Reference proteome</keyword>
<sequence>MTDPSHQSPHQPDHDARLRERLAHAVDGLRAPDVLPAALARGRRQRTRRRLVQGTGGLAVAAALALAAPALADGWPGGPDPSGPLVAVDPASGPGAGAGEGRGSDPRTRLDEAGRAACDPDAAATGWWSRASEEVRDDLAALLPPGTRIGGTDDASPGAWGGDLVTGEGSGEDADFASVTLLPPPGVPGGRTSLAELSAGGPCAGGDNAPLQAVVPCAELTGHETCEEIRTGAGELVGVVTEKVERTVVEGRERPTDRAYVLATLADPSGGHVELYVAEGTRDEGPDTVPDPADVPALSVEQARAILTDPVWTR</sequence>
<evidence type="ECO:0000256" key="1">
    <source>
        <dbReference type="SAM" id="MobiDB-lite"/>
    </source>
</evidence>
<name>A0ABV1P084_9ACTN</name>
<keyword evidence="2" id="KW-0472">Membrane</keyword>
<accession>A0ABV1P084</accession>
<reference evidence="3 4" key="1">
    <citation type="submission" date="2024-02" db="EMBL/GenBank/DDBJ databases">
        <title>Full genome sequence of Nocardioides kribbensis.</title>
        <authorList>
            <person name="Poletto B.L."/>
            <person name="Silva G."/>
            <person name="Galante D."/>
            <person name="Campos K.R."/>
            <person name="Santos M.B.N."/>
            <person name="Sacchi C.T."/>
        </authorList>
    </citation>
    <scope>NUCLEOTIDE SEQUENCE [LARGE SCALE GENOMIC DNA]</scope>
    <source>
        <strain evidence="3 4">O4R</strain>
    </source>
</reference>
<evidence type="ECO:0000313" key="3">
    <source>
        <dbReference type="EMBL" id="MEQ7848163.1"/>
    </source>
</evidence>
<feature type="region of interest" description="Disordered" evidence="1">
    <location>
        <begin position="75"/>
        <end position="107"/>
    </location>
</feature>
<keyword evidence="2" id="KW-0812">Transmembrane</keyword>
<dbReference type="PROSITE" id="PS51318">
    <property type="entry name" value="TAT"/>
    <property type="match status" value="1"/>
</dbReference>
<organism evidence="3 4">
    <name type="scientific">Nocardioides kribbensis</name>
    <dbReference type="NCBI Taxonomy" id="305517"/>
    <lineage>
        <taxon>Bacteria</taxon>
        <taxon>Bacillati</taxon>
        <taxon>Actinomycetota</taxon>
        <taxon>Actinomycetes</taxon>
        <taxon>Propionibacteriales</taxon>
        <taxon>Nocardioidaceae</taxon>
        <taxon>Nocardioides</taxon>
    </lineage>
</organism>
<feature type="compositionally biased region" description="Low complexity" evidence="1">
    <location>
        <begin position="83"/>
        <end position="93"/>
    </location>
</feature>
<gene>
    <name evidence="3" type="ORF">V6R90_12835</name>
</gene>
<dbReference type="Proteomes" id="UP001482520">
    <property type="component" value="Unassembled WGS sequence"/>
</dbReference>
<dbReference type="EMBL" id="JBEGDP010000014">
    <property type="protein sequence ID" value="MEQ7848163.1"/>
    <property type="molecule type" value="Genomic_DNA"/>
</dbReference>
<protein>
    <submittedName>
        <fullName evidence="3">Uncharacterized protein</fullName>
    </submittedName>
</protein>
<evidence type="ECO:0000256" key="2">
    <source>
        <dbReference type="SAM" id="Phobius"/>
    </source>
</evidence>
<comment type="caution">
    <text evidence="3">The sequence shown here is derived from an EMBL/GenBank/DDBJ whole genome shotgun (WGS) entry which is preliminary data.</text>
</comment>
<keyword evidence="2" id="KW-1133">Transmembrane helix</keyword>
<evidence type="ECO:0000313" key="4">
    <source>
        <dbReference type="Proteomes" id="UP001482520"/>
    </source>
</evidence>
<dbReference type="RefSeq" id="WP_349804907.1">
    <property type="nucleotide sequence ID" value="NZ_JBEGDP010000014.1"/>
</dbReference>
<feature type="transmembrane region" description="Helical" evidence="2">
    <location>
        <begin position="51"/>
        <end position="72"/>
    </location>
</feature>
<proteinExistence type="predicted"/>
<dbReference type="InterPro" id="IPR006311">
    <property type="entry name" value="TAT_signal"/>
</dbReference>